<dbReference type="InterPro" id="IPR018060">
    <property type="entry name" value="HTH_AraC"/>
</dbReference>
<dbReference type="PANTHER" id="PTHR30146:SF24">
    <property type="entry name" value="XYLOSE OPERON REGULATORY PROTEIN"/>
    <property type="match status" value="1"/>
</dbReference>
<dbReference type="AlphaFoldDB" id="B1ZT55"/>
<dbReference type="InterPro" id="IPR046335">
    <property type="entry name" value="LacI/GalR-like_sensor"/>
</dbReference>
<dbReference type="KEGG" id="ote:Oter_3229"/>
<dbReference type="GO" id="GO:0003700">
    <property type="term" value="F:DNA-binding transcription factor activity"/>
    <property type="evidence" value="ECO:0007669"/>
    <property type="project" value="InterPro"/>
</dbReference>
<dbReference type="SUPFAM" id="SSF46689">
    <property type="entry name" value="Homeodomain-like"/>
    <property type="match status" value="2"/>
</dbReference>
<dbReference type="GO" id="GO:0000976">
    <property type="term" value="F:transcription cis-regulatory region binding"/>
    <property type="evidence" value="ECO:0007669"/>
    <property type="project" value="TreeGrafter"/>
</dbReference>
<proteinExistence type="predicted"/>
<keyword evidence="2" id="KW-0238">DNA-binding</keyword>
<dbReference type="PANTHER" id="PTHR30146">
    <property type="entry name" value="LACI-RELATED TRANSCRIPTIONAL REPRESSOR"/>
    <property type="match status" value="1"/>
</dbReference>
<dbReference type="eggNOG" id="COG2207">
    <property type="taxonomic scope" value="Bacteria"/>
</dbReference>
<dbReference type="STRING" id="452637.Oter_3229"/>
<dbReference type="Pfam" id="PF12833">
    <property type="entry name" value="HTH_18"/>
    <property type="match status" value="1"/>
</dbReference>
<dbReference type="Pfam" id="PF13377">
    <property type="entry name" value="Peripla_BP_3"/>
    <property type="match status" value="1"/>
</dbReference>
<protein>
    <submittedName>
        <fullName evidence="6">Transcriptional regulator, AraC family</fullName>
    </submittedName>
</protein>
<dbReference type="OrthoDB" id="9792510at2"/>
<organism evidence="6 7">
    <name type="scientific">Opitutus terrae (strain DSM 11246 / JCM 15787 / PB90-1)</name>
    <dbReference type="NCBI Taxonomy" id="452637"/>
    <lineage>
        <taxon>Bacteria</taxon>
        <taxon>Pseudomonadati</taxon>
        <taxon>Verrucomicrobiota</taxon>
        <taxon>Opitutia</taxon>
        <taxon>Opitutales</taxon>
        <taxon>Opitutaceae</taxon>
        <taxon>Opitutus</taxon>
    </lineage>
</organism>
<keyword evidence="1" id="KW-0805">Transcription regulation</keyword>
<evidence type="ECO:0000256" key="1">
    <source>
        <dbReference type="ARBA" id="ARBA00023015"/>
    </source>
</evidence>
<dbReference type="HOGENOM" id="CLU_042405_0_0_0"/>
<dbReference type="PROSITE" id="PS01124">
    <property type="entry name" value="HTH_ARAC_FAMILY_2"/>
    <property type="match status" value="1"/>
</dbReference>
<dbReference type="EMBL" id="CP001032">
    <property type="protein sequence ID" value="ACB76509.1"/>
    <property type="molecule type" value="Genomic_DNA"/>
</dbReference>
<evidence type="ECO:0000256" key="2">
    <source>
        <dbReference type="ARBA" id="ARBA00023125"/>
    </source>
</evidence>
<reference evidence="6 7" key="1">
    <citation type="journal article" date="2011" name="J. Bacteriol.">
        <title>Genome sequence of the verrucomicrobium Opitutus terrae PB90-1, an abundant inhabitant of rice paddy soil ecosystems.</title>
        <authorList>
            <person name="van Passel M.W."/>
            <person name="Kant R."/>
            <person name="Palva A."/>
            <person name="Copeland A."/>
            <person name="Lucas S."/>
            <person name="Lapidus A."/>
            <person name="Glavina del Rio T."/>
            <person name="Pitluck S."/>
            <person name="Goltsman E."/>
            <person name="Clum A."/>
            <person name="Sun H."/>
            <person name="Schmutz J."/>
            <person name="Larimer F.W."/>
            <person name="Land M.L."/>
            <person name="Hauser L."/>
            <person name="Kyrpides N."/>
            <person name="Mikhailova N."/>
            <person name="Richardson P.P."/>
            <person name="Janssen P.H."/>
            <person name="de Vos W.M."/>
            <person name="Smidt H."/>
        </authorList>
    </citation>
    <scope>NUCLEOTIDE SEQUENCE [LARGE SCALE GENOMIC DNA]</scope>
    <source>
        <strain evidence="7">DSM 11246 / JCM 15787 / PB90-1</strain>
    </source>
</reference>
<evidence type="ECO:0000256" key="3">
    <source>
        <dbReference type="ARBA" id="ARBA00023163"/>
    </source>
</evidence>
<dbReference type="InterPro" id="IPR028082">
    <property type="entry name" value="Peripla_BP_I"/>
</dbReference>
<dbReference type="RefSeq" id="WP_012376038.1">
    <property type="nucleotide sequence ID" value="NC_010571.1"/>
</dbReference>
<evidence type="ECO:0000256" key="4">
    <source>
        <dbReference type="SAM" id="MobiDB-lite"/>
    </source>
</evidence>
<keyword evidence="7" id="KW-1185">Reference proteome</keyword>
<dbReference type="Proteomes" id="UP000007013">
    <property type="component" value="Chromosome"/>
</dbReference>
<evidence type="ECO:0000313" key="6">
    <source>
        <dbReference type="EMBL" id="ACB76509.1"/>
    </source>
</evidence>
<dbReference type="eggNOG" id="COG1609">
    <property type="taxonomic scope" value="Bacteria"/>
</dbReference>
<keyword evidence="3" id="KW-0804">Transcription</keyword>
<dbReference type="InterPro" id="IPR009057">
    <property type="entry name" value="Homeodomain-like_sf"/>
</dbReference>
<dbReference type="SMART" id="SM00342">
    <property type="entry name" value="HTH_ARAC"/>
    <property type="match status" value="1"/>
</dbReference>
<feature type="region of interest" description="Disordered" evidence="4">
    <location>
        <begin position="388"/>
        <end position="411"/>
    </location>
</feature>
<dbReference type="Gene3D" id="3.40.50.2300">
    <property type="match status" value="2"/>
</dbReference>
<evidence type="ECO:0000313" key="7">
    <source>
        <dbReference type="Proteomes" id="UP000007013"/>
    </source>
</evidence>
<dbReference type="CDD" id="cd01543">
    <property type="entry name" value="PBP1_XylR"/>
    <property type="match status" value="1"/>
</dbReference>
<feature type="domain" description="HTH araC/xylS-type" evidence="5">
    <location>
        <begin position="283"/>
        <end position="383"/>
    </location>
</feature>
<dbReference type="SUPFAM" id="SSF53822">
    <property type="entry name" value="Periplasmic binding protein-like I"/>
    <property type="match status" value="1"/>
</dbReference>
<evidence type="ECO:0000259" key="5">
    <source>
        <dbReference type="PROSITE" id="PS01124"/>
    </source>
</evidence>
<accession>B1ZT55</accession>
<dbReference type="Gene3D" id="1.10.10.60">
    <property type="entry name" value="Homeodomain-like"/>
    <property type="match status" value="1"/>
</dbReference>
<sequence length="411" mass="45145">MNAPLVRSSRKVLVAAAIAPPECIRGITRHARAHDWHLVMDMLFTGALPRGWNGSGVLALGAHQPELLAHLQASGLPCVVLTDGDPIVDLPRVEPDHRAIGRLAADHFLERAHRSFAWAPFLNDAANRERLAGFQERLAEHGRTCRLLPPAHTRIGPYWQDNWDDYRRNLAAELLRLPRPTAIFAFNDCTAANVIDCCQDAALAVPEDVAVLGVGNSLVCELSPVPLSSVDDDMTELGYRAALLLESVLSGAGTATRTLRIPPRGIVTRLSSDMAAVTDPRVARALHYIAEHYSNPMLTVCQVAEALGMSRRNLERSFRDETGCTIHENIIAVRMREASRLLRMHPSTKTSDVAGLVGISGVGTFCRTFRRHFGMSPQAHRDWVLRAEAEPPARPRRPQPATAVRMKITAA</sequence>
<gene>
    <name evidence="6" type="ordered locus">Oter_3229</name>
</gene>
<name>B1ZT55_OPITP</name>